<dbReference type="Proteomes" id="UP000198345">
    <property type="component" value="Unassembled WGS sequence"/>
</dbReference>
<comment type="caution">
    <text evidence="1">The sequence shown here is derived from an EMBL/GenBank/DDBJ whole genome shotgun (WGS) entry which is preliminary data.</text>
</comment>
<protein>
    <recommendedName>
        <fullName evidence="3">SnoaL-like domain-containing protein</fullName>
    </recommendedName>
</protein>
<proteinExistence type="predicted"/>
<reference evidence="1 2" key="1">
    <citation type="submission" date="2016-11" db="EMBL/GenBank/DDBJ databases">
        <title>Whole genomes of Flavobacteriaceae.</title>
        <authorList>
            <person name="Stine C."/>
            <person name="Li C."/>
            <person name="Tadesse D."/>
        </authorList>
    </citation>
    <scope>NUCLEOTIDE SEQUENCE [LARGE SCALE GENOMIC DNA]</scope>
    <source>
        <strain evidence="1 2">DSM 18292</strain>
    </source>
</reference>
<dbReference type="InterPro" id="IPR032710">
    <property type="entry name" value="NTF2-like_dom_sf"/>
</dbReference>
<name>A0A226GTX4_9FLAO</name>
<dbReference type="RefSeq" id="WP_089051740.1">
    <property type="nucleotide sequence ID" value="NZ_FXTV01000007.1"/>
</dbReference>
<dbReference type="SUPFAM" id="SSF54427">
    <property type="entry name" value="NTF2-like"/>
    <property type="match status" value="1"/>
</dbReference>
<dbReference type="OrthoDB" id="760475at2"/>
<evidence type="ECO:0008006" key="3">
    <source>
        <dbReference type="Google" id="ProtNLM"/>
    </source>
</evidence>
<gene>
    <name evidence="1" type="ORF">B0A66_20640</name>
</gene>
<dbReference type="AlphaFoldDB" id="A0A226GTX4"/>
<dbReference type="Gene3D" id="3.10.450.50">
    <property type="match status" value="1"/>
</dbReference>
<dbReference type="EMBL" id="MUGW01000055">
    <property type="protein sequence ID" value="OXA84896.1"/>
    <property type="molecule type" value="Genomic_DNA"/>
</dbReference>
<keyword evidence="2" id="KW-1185">Reference proteome</keyword>
<evidence type="ECO:0000313" key="1">
    <source>
        <dbReference type="EMBL" id="OXA84896.1"/>
    </source>
</evidence>
<organism evidence="1 2">
    <name type="scientific">Flavobacterium hercynium</name>
    <dbReference type="NCBI Taxonomy" id="387094"/>
    <lineage>
        <taxon>Bacteria</taxon>
        <taxon>Pseudomonadati</taxon>
        <taxon>Bacteroidota</taxon>
        <taxon>Flavobacteriia</taxon>
        <taxon>Flavobacteriales</taxon>
        <taxon>Flavobacteriaceae</taxon>
        <taxon>Flavobacterium</taxon>
    </lineage>
</organism>
<evidence type="ECO:0000313" key="2">
    <source>
        <dbReference type="Proteomes" id="UP000198345"/>
    </source>
</evidence>
<accession>A0A226GTX4</accession>
<sequence>MRKTAIMSILFLAILPFYGQQKKDNTKQIQDIITTYSRSVIEKDSISFYALFNEDHVVWSAAYKDRTQAKEKEIKGVEKAGSNYFSGSYKRFMRGLFSHKTTEDKFDNVTITNDGTVASVTMDYSFWADGKMTNWGCKYLNLIKKNGEWKITSVIYSLELANYFKQPELKERKGK</sequence>